<protein>
    <submittedName>
        <fullName evidence="13">Structural maintenance of chromosomes protein 2</fullName>
    </submittedName>
</protein>
<evidence type="ECO:0000256" key="10">
    <source>
        <dbReference type="ARBA" id="ARBA00023306"/>
    </source>
</evidence>
<keyword evidence="4" id="KW-0547">Nucleotide-binding</keyword>
<dbReference type="RefSeq" id="XP_024663473.1">
    <property type="nucleotide sequence ID" value="XM_024807705.1"/>
</dbReference>
<dbReference type="PIRSF" id="PIRSF005719">
    <property type="entry name" value="SMC"/>
    <property type="match status" value="1"/>
</dbReference>
<evidence type="ECO:0000256" key="5">
    <source>
        <dbReference type="ARBA" id="ARBA00022776"/>
    </source>
</evidence>
<dbReference type="GO" id="GO:0005634">
    <property type="term" value="C:nucleus"/>
    <property type="evidence" value="ECO:0007669"/>
    <property type="project" value="UniProtKB-SubCell"/>
</dbReference>
<feature type="domain" description="SMC hinge" evidence="12">
    <location>
        <begin position="512"/>
        <end position="633"/>
    </location>
</feature>
<dbReference type="GO" id="GO:0051301">
    <property type="term" value="P:cell division"/>
    <property type="evidence" value="ECO:0007669"/>
    <property type="project" value="UniProtKB-KW"/>
</dbReference>
<dbReference type="Gene3D" id="3.40.50.300">
    <property type="entry name" value="P-loop containing nucleotide triphosphate hydrolases"/>
    <property type="match status" value="2"/>
</dbReference>
<keyword evidence="7 11" id="KW-0175">Coiled coil</keyword>
<dbReference type="Pfam" id="PF02463">
    <property type="entry name" value="SMC_N"/>
    <property type="match status" value="1"/>
</dbReference>
<dbReference type="GO" id="GO:0030261">
    <property type="term" value="P:chromosome condensation"/>
    <property type="evidence" value="ECO:0007669"/>
    <property type="project" value="UniProtKB-KW"/>
</dbReference>
<evidence type="ECO:0000256" key="7">
    <source>
        <dbReference type="ARBA" id="ARBA00023054"/>
    </source>
</evidence>
<dbReference type="Gene3D" id="1.20.1060.20">
    <property type="match status" value="1"/>
</dbReference>
<evidence type="ECO:0000256" key="8">
    <source>
        <dbReference type="ARBA" id="ARBA00023067"/>
    </source>
</evidence>
<keyword evidence="14" id="KW-1185">Reference proteome</keyword>
<dbReference type="CDD" id="cd03273">
    <property type="entry name" value="ABC_SMC2_euk"/>
    <property type="match status" value="1"/>
</dbReference>
<keyword evidence="8" id="KW-0226">DNA condensation</keyword>
<reference evidence="13 14" key="1">
    <citation type="submission" date="2017-04" db="EMBL/GenBank/DDBJ databases">
        <title>Genome sequencing of [Candida] sorbophila.</title>
        <authorList>
            <person name="Ahn J.O."/>
        </authorList>
    </citation>
    <scope>NUCLEOTIDE SEQUENCE [LARGE SCALE GENOMIC DNA]</scope>
    <source>
        <strain evidence="13 14">DS02</strain>
    </source>
</reference>
<keyword evidence="9" id="KW-0539">Nucleus</keyword>
<gene>
    <name evidence="13" type="ORF">B9G98_01147</name>
</gene>
<proteinExistence type="inferred from homology"/>
<dbReference type="GeneID" id="36514896"/>
<organism evidence="13 14">
    <name type="scientific">Wickerhamiella sorbophila</name>
    <dbReference type="NCBI Taxonomy" id="45607"/>
    <lineage>
        <taxon>Eukaryota</taxon>
        <taxon>Fungi</taxon>
        <taxon>Dikarya</taxon>
        <taxon>Ascomycota</taxon>
        <taxon>Saccharomycotina</taxon>
        <taxon>Dipodascomycetes</taxon>
        <taxon>Dipodascales</taxon>
        <taxon>Trichomonascaceae</taxon>
        <taxon>Wickerhamiella</taxon>
    </lineage>
</organism>
<feature type="coiled-coil region" evidence="11">
    <location>
        <begin position="768"/>
        <end position="921"/>
    </location>
</feature>
<dbReference type="InterPro" id="IPR003395">
    <property type="entry name" value="RecF/RecN/SMC_N"/>
</dbReference>
<evidence type="ECO:0000313" key="14">
    <source>
        <dbReference type="Proteomes" id="UP000238350"/>
    </source>
</evidence>
<dbReference type="GO" id="GO:0007059">
    <property type="term" value="P:chromosome segregation"/>
    <property type="evidence" value="ECO:0007669"/>
    <property type="project" value="UniProtKB-ARBA"/>
</dbReference>
<dbReference type="InterPro" id="IPR027120">
    <property type="entry name" value="Smc2_ABC"/>
</dbReference>
<dbReference type="InterPro" id="IPR024704">
    <property type="entry name" value="SMC"/>
</dbReference>
<dbReference type="SMART" id="SM00968">
    <property type="entry name" value="SMC_hinge"/>
    <property type="match status" value="1"/>
</dbReference>
<dbReference type="OrthoDB" id="10255539at2759"/>
<dbReference type="GO" id="GO:0005524">
    <property type="term" value="F:ATP binding"/>
    <property type="evidence" value="ECO:0007669"/>
    <property type="project" value="UniProtKB-KW"/>
</dbReference>
<keyword evidence="5" id="KW-0498">Mitosis</keyword>
<dbReference type="EMBL" id="NDIQ01000001">
    <property type="protein sequence ID" value="PRT53527.1"/>
    <property type="molecule type" value="Genomic_DNA"/>
</dbReference>
<evidence type="ECO:0000313" key="13">
    <source>
        <dbReference type="EMBL" id="PRT53527.1"/>
    </source>
</evidence>
<dbReference type="Gene3D" id="1.10.287.1490">
    <property type="match status" value="1"/>
</dbReference>
<dbReference type="SUPFAM" id="SSF75553">
    <property type="entry name" value="Smc hinge domain"/>
    <property type="match status" value="1"/>
</dbReference>
<accession>A0A2T0FEY6</accession>
<evidence type="ECO:0000256" key="4">
    <source>
        <dbReference type="ARBA" id="ARBA00022741"/>
    </source>
</evidence>
<dbReference type="Proteomes" id="UP000238350">
    <property type="component" value="Unassembled WGS sequence"/>
</dbReference>
<evidence type="ECO:0000256" key="3">
    <source>
        <dbReference type="ARBA" id="ARBA00022618"/>
    </source>
</evidence>
<name>A0A2T0FEY6_9ASCO</name>
<dbReference type="AlphaFoldDB" id="A0A2T0FEY6"/>
<dbReference type="InterPro" id="IPR036277">
    <property type="entry name" value="SMC_hinge_sf"/>
</dbReference>
<evidence type="ECO:0000256" key="1">
    <source>
        <dbReference type="ARBA" id="ARBA00004123"/>
    </source>
</evidence>
<dbReference type="GO" id="GO:0005694">
    <property type="term" value="C:chromosome"/>
    <property type="evidence" value="ECO:0007669"/>
    <property type="project" value="InterPro"/>
</dbReference>
<dbReference type="InterPro" id="IPR010935">
    <property type="entry name" value="SMC_hinge"/>
</dbReference>
<sequence length="1163" mass="131720">MRVQELVLDGFKSYATRTVITDWDASFNCITGLNGSGKSNILDAICFVLGITSTATMRAQNQQELIYKRGQAGVTKASVSIVFDNSDKSRSPPNFEDFPTISVTRQVAVGNTSKYLINGHRATQADVQKLFQSVQLNVNNPNFLILQGQVTKVLNMKPLEILALIEEAAGTRMYETRREVAVRDLTRKETKITEIKSLLKEEIEPKLEKLRREKRDYMEYLDCLATIDKYEKILVTHDFLKLSNEVHNSAELHKEKQDRFDLLSNTIDRKEQEVEELMAELESLKESRTSALPSNDYVQRSEEFDRELTQIQTEIEMKINQRNDDEARLATSQEQLVLAQETCEKYKQEVNGFKAEFEDLKAEHESAEQKLRQKQELLRSLQTGISTSNQKETGYANEAKLAREKITELTTSISQAEKRKSELEADRSPKDVKKAREEIEDLKTKLLRMDAELSQIDAQIATKGGPDTNQLDELVHKDKKLREEINNLNRQIEQIVRQVPQLEFNLPGFGSDIVKGVLVNLYRVKPGHNEKVIALQQVAGARQYNLVVDSDTTGQKIISSGMKRRVVVIPLNKIKAMPLTEAQIKAAKAQGAPGEVEWALDLLEFDKEISPAMLYVFGRTMICKNDAIAKKVTFGGPRVRSITWEGATYDTNGTLQGGDVGRSGRDRAVRQYCELQDRIASFQAHHDEVAEQLSKLQIQADSIKDLKKSRELKSYERDLLEKNLTSGTAAQVINAAESTESEILELTAHISKQKALLSESEAYLETVLQDMKEFSSNKDEKLNELKKEVEALKSNEVSLSQKVADNEARYTQIQNELVDLEGTISVETARIDETKSLLVEVGEALERYDVQRQFLIREQSQLERDMEAMCEQVAEIAATIQSSEERLAAEKRELVSHRLELQSLRHELASYESQLGEKRKIYDAMLAKHTWLETNRALLGQANTPYDFRSVSIPNCRAELQEAQNMLPKLSNKVNEAVMTMIDSMEAKESELRTLIKTLARDRANIESTLNSINEKKDEALRRTYAQVSQDLGRIFGDLLPNSSARLDAVDEEDITRGLLIRVRLGAVWKDGLTELSGGQRSLVALSLILALLQFRPAPMYILDEVDAALDLHHTQNIGHIIKTRFKGSQFIVVSLKDGMFTNANRIFQTKFEEGKSKVLIKQ</sequence>
<evidence type="ECO:0000256" key="9">
    <source>
        <dbReference type="ARBA" id="ARBA00023242"/>
    </source>
</evidence>
<feature type="coiled-coil region" evidence="11">
    <location>
        <begin position="996"/>
        <end position="1023"/>
    </location>
</feature>
<dbReference type="GO" id="GO:0016887">
    <property type="term" value="F:ATP hydrolysis activity"/>
    <property type="evidence" value="ECO:0007669"/>
    <property type="project" value="InterPro"/>
</dbReference>
<dbReference type="Pfam" id="PF06470">
    <property type="entry name" value="SMC_hinge"/>
    <property type="match status" value="1"/>
</dbReference>
<comment type="subcellular location">
    <subcellularLocation>
        <location evidence="1">Nucleus</location>
    </subcellularLocation>
</comment>
<dbReference type="SUPFAM" id="SSF52540">
    <property type="entry name" value="P-loop containing nucleoside triphosphate hydrolases"/>
    <property type="match status" value="1"/>
</dbReference>
<feature type="coiled-coil region" evidence="11">
    <location>
        <begin position="329"/>
        <end position="505"/>
    </location>
</feature>
<dbReference type="InterPro" id="IPR027417">
    <property type="entry name" value="P-loop_NTPase"/>
</dbReference>
<keyword evidence="6" id="KW-0067">ATP-binding</keyword>
<dbReference type="STRING" id="45607.A0A2T0FEY6"/>
<comment type="similarity">
    <text evidence="2">Belongs to the SMC family. SMC2 subfamily.</text>
</comment>
<evidence type="ECO:0000259" key="12">
    <source>
        <dbReference type="SMART" id="SM00968"/>
    </source>
</evidence>
<dbReference type="Gene3D" id="3.30.70.1620">
    <property type="match status" value="1"/>
</dbReference>
<evidence type="ECO:0000256" key="11">
    <source>
        <dbReference type="SAM" id="Coils"/>
    </source>
</evidence>
<feature type="coiled-coil region" evidence="11">
    <location>
        <begin position="253"/>
        <end position="287"/>
    </location>
</feature>
<keyword evidence="3" id="KW-0132">Cell division</keyword>
<evidence type="ECO:0000256" key="6">
    <source>
        <dbReference type="ARBA" id="ARBA00022840"/>
    </source>
</evidence>
<keyword evidence="10" id="KW-0131">Cell cycle</keyword>
<evidence type="ECO:0000256" key="2">
    <source>
        <dbReference type="ARBA" id="ARBA00005231"/>
    </source>
</evidence>
<comment type="caution">
    <text evidence="13">The sequence shown here is derived from an EMBL/GenBank/DDBJ whole genome shotgun (WGS) entry which is preliminary data.</text>
</comment>
<dbReference type="PANTHER" id="PTHR43977">
    <property type="entry name" value="STRUCTURAL MAINTENANCE OF CHROMOSOMES PROTEIN 3"/>
    <property type="match status" value="1"/>
</dbReference>